<keyword evidence="3" id="KW-1185">Reference proteome</keyword>
<evidence type="ECO:0000256" key="1">
    <source>
        <dbReference type="SAM" id="SignalP"/>
    </source>
</evidence>
<proteinExistence type="predicted"/>
<dbReference type="InterPro" id="IPR047746">
    <property type="entry name" value="Dae2/Tae2-like"/>
</dbReference>
<organism evidence="2 3">
    <name type="scientific">Skermanella stibiiresistens SB22</name>
    <dbReference type="NCBI Taxonomy" id="1385369"/>
    <lineage>
        <taxon>Bacteria</taxon>
        <taxon>Pseudomonadati</taxon>
        <taxon>Pseudomonadota</taxon>
        <taxon>Alphaproteobacteria</taxon>
        <taxon>Rhodospirillales</taxon>
        <taxon>Azospirillaceae</taxon>
        <taxon>Skermanella</taxon>
    </lineage>
</organism>
<evidence type="ECO:0008006" key="4">
    <source>
        <dbReference type="Google" id="ProtNLM"/>
    </source>
</evidence>
<reference evidence="2 3" key="1">
    <citation type="submission" date="2013-08" db="EMBL/GenBank/DDBJ databases">
        <title>The genome sequence of Skermanella stibiiresistens.</title>
        <authorList>
            <person name="Zhu W."/>
            <person name="Wang G."/>
        </authorList>
    </citation>
    <scope>NUCLEOTIDE SEQUENCE [LARGE SCALE GENOMIC DNA]</scope>
    <source>
        <strain evidence="2 3">SB22</strain>
    </source>
</reference>
<dbReference type="RefSeq" id="WP_051512020.1">
    <property type="nucleotide sequence ID" value="NZ_AVFL01000007.1"/>
</dbReference>
<dbReference type="Proteomes" id="UP000019486">
    <property type="component" value="Unassembled WGS sequence"/>
</dbReference>
<dbReference type="AlphaFoldDB" id="W9H6K6"/>
<evidence type="ECO:0000313" key="3">
    <source>
        <dbReference type="Proteomes" id="UP000019486"/>
    </source>
</evidence>
<sequence length="163" mass="17486">MPASSITRAALMVCALSCCLATQAMASQTFRAVYPEKLVGRVVANGQCVRFIQTVTSAPLTADWRAGAQVRGNHSIPPGTVIATFEADGTYTSRPGNHAAIYLSQTAEGIWVYDQWRGQPVHKRLIRFQATRGSAGDSKSNDGNLFRVVVSDPSIEVADSGQE</sequence>
<protein>
    <recommendedName>
        <fullName evidence="4">BPSL0067 family protein</fullName>
    </recommendedName>
</protein>
<gene>
    <name evidence="2" type="ORF">N825_34555</name>
</gene>
<dbReference type="EMBL" id="AVFL01000007">
    <property type="protein sequence ID" value="EWY40426.1"/>
    <property type="molecule type" value="Genomic_DNA"/>
</dbReference>
<evidence type="ECO:0000313" key="2">
    <source>
        <dbReference type="EMBL" id="EWY40426.1"/>
    </source>
</evidence>
<feature type="chain" id="PRO_5004921646" description="BPSL0067 family protein" evidence="1">
    <location>
        <begin position="27"/>
        <end position="163"/>
    </location>
</feature>
<comment type="caution">
    <text evidence="2">The sequence shown here is derived from an EMBL/GenBank/DDBJ whole genome shotgun (WGS) entry which is preliminary data.</text>
</comment>
<name>W9H6K6_9PROT</name>
<feature type="signal peptide" evidence="1">
    <location>
        <begin position="1"/>
        <end position="26"/>
    </location>
</feature>
<keyword evidence="1" id="KW-0732">Signal</keyword>
<accession>W9H6K6</accession>
<dbReference type="NCBIfam" id="NF033857">
    <property type="entry name" value="BPSL0067_fam"/>
    <property type="match status" value="1"/>
</dbReference>